<protein>
    <recommendedName>
        <fullName evidence="1">3'-5' exonuclease domain-containing protein</fullName>
    </recommendedName>
</protein>
<dbReference type="KEGG" id="dpx:DAPPUDRAFT_310282"/>
<dbReference type="PANTHER" id="PTHR46628:SF1">
    <property type="entry name" value="PIRNA BIOGENESIS PROTEIN EXD1"/>
    <property type="match status" value="1"/>
</dbReference>
<reference evidence="2 3" key="1">
    <citation type="journal article" date="2011" name="Science">
        <title>The ecoresponsive genome of Daphnia pulex.</title>
        <authorList>
            <person name="Colbourne J.K."/>
            <person name="Pfrender M.E."/>
            <person name="Gilbert D."/>
            <person name="Thomas W.K."/>
            <person name="Tucker A."/>
            <person name="Oakley T.H."/>
            <person name="Tokishita S."/>
            <person name="Aerts A."/>
            <person name="Arnold G.J."/>
            <person name="Basu M.K."/>
            <person name="Bauer D.J."/>
            <person name="Caceres C.E."/>
            <person name="Carmel L."/>
            <person name="Casola C."/>
            <person name="Choi J.H."/>
            <person name="Detter J.C."/>
            <person name="Dong Q."/>
            <person name="Dusheyko S."/>
            <person name="Eads B.D."/>
            <person name="Frohlich T."/>
            <person name="Geiler-Samerotte K.A."/>
            <person name="Gerlach D."/>
            <person name="Hatcher P."/>
            <person name="Jogdeo S."/>
            <person name="Krijgsveld J."/>
            <person name="Kriventseva E.V."/>
            <person name="Kultz D."/>
            <person name="Laforsch C."/>
            <person name="Lindquist E."/>
            <person name="Lopez J."/>
            <person name="Manak J.R."/>
            <person name="Muller J."/>
            <person name="Pangilinan J."/>
            <person name="Patwardhan R.P."/>
            <person name="Pitluck S."/>
            <person name="Pritham E.J."/>
            <person name="Rechtsteiner A."/>
            <person name="Rho M."/>
            <person name="Rogozin I.B."/>
            <person name="Sakarya O."/>
            <person name="Salamov A."/>
            <person name="Schaack S."/>
            <person name="Shapiro H."/>
            <person name="Shiga Y."/>
            <person name="Skalitzky C."/>
            <person name="Smith Z."/>
            <person name="Souvorov A."/>
            <person name="Sung W."/>
            <person name="Tang Z."/>
            <person name="Tsuchiya D."/>
            <person name="Tu H."/>
            <person name="Vos H."/>
            <person name="Wang M."/>
            <person name="Wolf Y.I."/>
            <person name="Yamagata H."/>
            <person name="Yamada T."/>
            <person name="Ye Y."/>
            <person name="Shaw J.R."/>
            <person name="Andrews J."/>
            <person name="Crease T.J."/>
            <person name="Tang H."/>
            <person name="Lucas S.M."/>
            <person name="Robertson H.M."/>
            <person name="Bork P."/>
            <person name="Koonin E.V."/>
            <person name="Zdobnov E.M."/>
            <person name="Grigoriev I.V."/>
            <person name="Lynch M."/>
            <person name="Boore J.L."/>
        </authorList>
    </citation>
    <scope>NUCLEOTIDE SEQUENCE [LARGE SCALE GENOMIC DNA]</scope>
</reference>
<dbReference type="InterPro" id="IPR036397">
    <property type="entry name" value="RNaseH_sf"/>
</dbReference>
<dbReference type="GO" id="GO:1990923">
    <property type="term" value="C:PET complex"/>
    <property type="evidence" value="ECO:0000318"/>
    <property type="project" value="GO_Central"/>
</dbReference>
<dbReference type="InterPro" id="IPR012337">
    <property type="entry name" value="RNaseH-like_sf"/>
</dbReference>
<dbReference type="AlphaFoldDB" id="E9FT36"/>
<dbReference type="InterPro" id="IPR002562">
    <property type="entry name" value="3'-5'_exonuclease_dom"/>
</dbReference>
<sequence length="438" mass="48346">MSCEIGPKIVGCRVVIKTLNSRIEGDVRNVDSNCCKVSLVNGVVVATGAKLPELYRIFVKDIVSITLAGGNDISPENLTSGLSQLSFNSPPCIEKKVKPLLITHIEKKCSSVHLPPPSAPSNDRKIQPLVMQKVLPAHIKTLNNSIQVDVLTNKVPFEKAGEGGLASTLPNYTLIENIDELYKSAIGRLEKESVVGLSMEGVRTGRFGVVCWIGVATSDHVFLFDMCSLGSTGVNRGLANIFTNDKVIKVIHDCRFMSDAFVHQYGVKLNNVFDTQVGALVVVKNKHGSFNRYVPSLTRSLTDILNLPSMSMYHPRKRMGHEKEDEAIWKTRPLPQHLIEGAVFNVCWLRKLRLAIMEILLSDVTFGTSLYLKEISELADDSVAEKGVVAHVIPMSFKALHKMSRNGDACEDFHDSVPQNGCDPYVSFTRHISHVRKT</sequence>
<evidence type="ECO:0000259" key="1">
    <source>
        <dbReference type="Pfam" id="PF01612"/>
    </source>
</evidence>
<dbReference type="Proteomes" id="UP000000305">
    <property type="component" value="Unassembled WGS sequence"/>
</dbReference>
<proteinExistence type="predicted"/>
<evidence type="ECO:0000313" key="3">
    <source>
        <dbReference type="Proteomes" id="UP000000305"/>
    </source>
</evidence>
<dbReference type="HOGENOM" id="CLU_034376_0_0_1"/>
<dbReference type="InParanoid" id="E9FT36"/>
<dbReference type="STRING" id="6669.E9FT36"/>
<dbReference type="OrthoDB" id="26838at2759"/>
<dbReference type="Gene3D" id="3.30.420.10">
    <property type="entry name" value="Ribonuclease H-like superfamily/Ribonuclease H"/>
    <property type="match status" value="1"/>
</dbReference>
<dbReference type="Pfam" id="PF01612">
    <property type="entry name" value="DNA_pol_A_exo1"/>
    <property type="match status" value="1"/>
</dbReference>
<dbReference type="GO" id="GO:0008408">
    <property type="term" value="F:3'-5' exonuclease activity"/>
    <property type="evidence" value="ECO:0007669"/>
    <property type="project" value="InterPro"/>
</dbReference>
<name>E9FT36_DAPPU</name>
<organism evidence="2 3">
    <name type="scientific">Daphnia pulex</name>
    <name type="common">Water flea</name>
    <dbReference type="NCBI Taxonomy" id="6669"/>
    <lineage>
        <taxon>Eukaryota</taxon>
        <taxon>Metazoa</taxon>
        <taxon>Ecdysozoa</taxon>
        <taxon>Arthropoda</taxon>
        <taxon>Crustacea</taxon>
        <taxon>Branchiopoda</taxon>
        <taxon>Diplostraca</taxon>
        <taxon>Cladocera</taxon>
        <taxon>Anomopoda</taxon>
        <taxon>Daphniidae</taxon>
        <taxon>Daphnia</taxon>
    </lineage>
</organism>
<dbReference type="SUPFAM" id="SSF53098">
    <property type="entry name" value="Ribonuclease H-like"/>
    <property type="match status" value="1"/>
</dbReference>
<evidence type="ECO:0000313" key="2">
    <source>
        <dbReference type="EMBL" id="EFX89302.1"/>
    </source>
</evidence>
<dbReference type="InterPro" id="IPR052144">
    <property type="entry name" value="piRNA_biogenesis_EXD1"/>
</dbReference>
<dbReference type="GO" id="GO:0003676">
    <property type="term" value="F:nucleic acid binding"/>
    <property type="evidence" value="ECO:0007669"/>
    <property type="project" value="InterPro"/>
</dbReference>
<keyword evidence="3" id="KW-1185">Reference proteome</keyword>
<dbReference type="GO" id="GO:0034587">
    <property type="term" value="P:piRNA processing"/>
    <property type="evidence" value="ECO:0000318"/>
    <property type="project" value="GO_Central"/>
</dbReference>
<dbReference type="PANTHER" id="PTHR46628">
    <property type="entry name" value="PIRNA BIOGENESIS PROTEIN EXD1"/>
    <property type="match status" value="1"/>
</dbReference>
<dbReference type="eggNOG" id="KOG2405">
    <property type="taxonomic scope" value="Eukaryota"/>
</dbReference>
<gene>
    <name evidence="2" type="ORF">DAPPUDRAFT_310282</name>
</gene>
<feature type="domain" description="3'-5' exonuclease" evidence="1">
    <location>
        <begin position="180"/>
        <end position="287"/>
    </location>
</feature>
<dbReference type="EMBL" id="GL732524">
    <property type="protein sequence ID" value="EFX89302.1"/>
    <property type="molecule type" value="Genomic_DNA"/>
</dbReference>
<accession>E9FT36</accession>
<dbReference type="PhylomeDB" id="E9FT36"/>